<proteinExistence type="predicted"/>
<dbReference type="Gene3D" id="1.25.40.20">
    <property type="entry name" value="Ankyrin repeat-containing domain"/>
    <property type="match status" value="2"/>
</dbReference>
<protein>
    <submittedName>
        <fullName evidence="19">Si:ch73-193i2.2</fullName>
    </submittedName>
</protein>
<dbReference type="InterPro" id="IPR002110">
    <property type="entry name" value="Ankyrin_rpt"/>
</dbReference>
<keyword evidence="10 15" id="KW-0040">ANK repeat</keyword>
<dbReference type="PROSITE" id="PS50088">
    <property type="entry name" value="ANK_REPEAT"/>
    <property type="match status" value="3"/>
</dbReference>
<feature type="transmembrane region" description="Helical" evidence="17">
    <location>
        <begin position="428"/>
        <end position="461"/>
    </location>
</feature>
<sequence length="669" mass="75753">MSQSSVLTLSLQVDLQYLSDVIAEGADPKSTDKYGQTCLHEISRAWNVDVMRFFLEKGADIQQADAYGVTPLHVAAALDYKEMICFLLGMRAVELVATTMGYLQTALHFAAKNDATTAIGLLVQHGADVAARDYKQRTPLQLAANRGRSEAAHVLLELGADAGVQDSDGQLCISAMIEQMAPVAHLALNQFHLTDRTTRQQFYYLHLLEPEPISLRQLELIVQNGKLDLIMHPVVLKLITVKWNLYGRTGAWILLILNFLFIVSWTTVAISVSVVRDEEHPYVFPEDWWRVLVVILALGLTVAEVSREVAELTRSHRKLRRWRGWLQRRIHDDLRRVHPMWPQEQHFLEKQIEFVRKMKPDYYRDLWNVFDWLVYVLLTAVFGIHVADILIVESALREYSLRLFAVTIIFLWLRLMKHVRAFREMGPFIVMLGNIVGDVLRFLFLYVEIFIPYACAFWIIFGGKGAVPSMQTVPQLLYSLYRITLVDEYEFDAMVAMDAMMAYLLCGTFLGLSAILCVNLLIALLSDTFQRVYENAQANGVMQQAAVILQVEQSMPSLRALCDDRYVQRRCAPLGEFCAEHFVTDPERHEETRKIAVGVKVAQGGGRSYGPEPAEPGPKRTEEGHEGAASSITEPDTVQLQAMSVSPTHRTAKKPTDDLKFLGKHSTNS</sequence>
<dbReference type="GeneTree" id="ENSGT00910000144630"/>
<dbReference type="Pfam" id="PF12796">
    <property type="entry name" value="Ank_2"/>
    <property type="match status" value="2"/>
</dbReference>
<evidence type="ECO:0000256" key="14">
    <source>
        <dbReference type="ARBA" id="ARBA00036634"/>
    </source>
</evidence>
<evidence type="ECO:0000256" key="12">
    <source>
        <dbReference type="ARBA" id="ARBA00023136"/>
    </source>
</evidence>
<keyword evidence="4" id="KW-0109">Calcium transport</keyword>
<keyword evidence="9 17" id="KW-1133">Transmembrane helix</keyword>
<dbReference type="STRING" id="1676925.ENSPKIP00000016624"/>
<feature type="compositionally biased region" description="Polar residues" evidence="16">
    <location>
        <begin position="630"/>
        <end position="649"/>
    </location>
</feature>
<keyword evidence="13" id="KW-0407">Ion channel</keyword>
<evidence type="ECO:0000256" key="4">
    <source>
        <dbReference type="ARBA" id="ARBA00022568"/>
    </source>
</evidence>
<name>A0A3B3RE16_9TELE</name>
<dbReference type="PANTHER" id="PTHR10582:SF33">
    <property type="entry name" value="TRANSIENT RECEPTOR POTENTIAL CHANNEL PYREXIA"/>
    <property type="match status" value="1"/>
</dbReference>
<dbReference type="PRINTS" id="PR01415">
    <property type="entry name" value="ANKYRIN"/>
</dbReference>
<feature type="repeat" description="ANK" evidence="15">
    <location>
        <begin position="34"/>
        <end position="66"/>
    </location>
</feature>
<accession>A0A3B3RE16</accession>
<dbReference type="Gene3D" id="1.10.287.70">
    <property type="match status" value="1"/>
</dbReference>
<dbReference type="InterPro" id="IPR024862">
    <property type="entry name" value="TRPV"/>
</dbReference>
<evidence type="ECO:0000256" key="2">
    <source>
        <dbReference type="ARBA" id="ARBA00022448"/>
    </source>
</evidence>
<dbReference type="Proteomes" id="UP000261540">
    <property type="component" value="Unplaced"/>
</dbReference>
<keyword evidence="7" id="KW-0677">Repeat</keyword>
<comment type="subcellular location">
    <subcellularLocation>
        <location evidence="1">Cell membrane</location>
        <topology evidence="1">Multi-pass membrane protein</topology>
    </subcellularLocation>
</comment>
<keyword evidence="12 17" id="KW-0472">Membrane</keyword>
<evidence type="ECO:0000313" key="19">
    <source>
        <dbReference type="Ensembl" id="ENSPKIP00000016624.1"/>
    </source>
</evidence>
<evidence type="ECO:0000256" key="17">
    <source>
        <dbReference type="SAM" id="Phobius"/>
    </source>
</evidence>
<feature type="compositionally biased region" description="Basic and acidic residues" evidence="16">
    <location>
        <begin position="617"/>
        <end position="626"/>
    </location>
</feature>
<dbReference type="Ensembl" id="ENSPKIT00000041120.1">
    <property type="protein sequence ID" value="ENSPKIP00000016624.1"/>
    <property type="gene ID" value="ENSPKIG00000002860.1"/>
</dbReference>
<keyword evidence="20" id="KW-1185">Reference proteome</keyword>
<evidence type="ECO:0000256" key="9">
    <source>
        <dbReference type="ARBA" id="ARBA00022989"/>
    </source>
</evidence>
<evidence type="ECO:0000256" key="5">
    <source>
        <dbReference type="ARBA" id="ARBA00022673"/>
    </source>
</evidence>
<keyword evidence="2" id="KW-0813">Transport</keyword>
<feature type="domain" description="Ion transport" evidence="18">
    <location>
        <begin position="359"/>
        <end position="536"/>
    </location>
</feature>
<dbReference type="GO" id="GO:0005886">
    <property type="term" value="C:plasma membrane"/>
    <property type="evidence" value="ECO:0007669"/>
    <property type="project" value="UniProtKB-SubCell"/>
</dbReference>
<evidence type="ECO:0000256" key="11">
    <source>
        <dbReference type="ARBA" id="ARBA00023065"/>
    </source>
</evidence>
<feature type="transmembrane region" description="Helical" evidence="17">
    <location>
        <begin position="252"/>
        <end position="276"/>
    </location>
</feature>
<evidence type="ECO:0000256" key="16">
    <source>
        <dbReference type="SAM" id="MobiDB-lite"/>
    </source>
</evidence>
<feature type="transmembrane region" description="Helical" evidence="17">
    <location>
        <begin position="366"/>
        <end position="387"/>
    </location>
</feature>
<feature type="transmembrane region" description="Helical" evidence="17">
    <location>
        <begin position="399"/>
        <end position="416"/>
    </location>
</feature>
<dbReference type="InterPro" id="IPR005821">
    <property type="entry name" value="Ion_trans_dom"/>
</dbReference>
<reference evidence="19" key="1">
    <citation type="submission" date="2025-08" db="UniProtKB">
        <authorList>
            <consortium name="Ensembl"/>
        </authorList>
    </citation>
    <scope>IDENTIFICATION</scope>
</reference>
<feature type="repeat" description="ANK" evidence="15">
    <location>
        <begin position="135"/>
        <end position="167"/>
    </location>
</feature>
<keyword evidence="3" id="KW-1003">Cell membrane</keyword>
<dbReference type="AlphaFoldDB" id="A0A3B3RE16"/>
<evidence type="ECO:0000256" key="6">
    <source>
        <dbReference type="ARBA" id="ARBA00022692"/>
    </source>
</evidence>
<comment type="catalytic activity">
    <reaction evidence="14">
        <text>Ca(2+)(in) = Ca(2+)(out)</text>
        <dbReference type="Rhea" id="RHEA:29671"/>
        <dbReference type="ChEBI" id="CHEBI:29108"/>
    </reaction>
</comment>
<dbReference type="InterPro" id="IPR036770">
    <property type="entry name" value="Ankyrin_rpt-contain_sf"/>
</dbReference>
<dbReference type="SMART" id="SM00248">
    <property type="entry name" value="ANK"/>
    <property type="match status" value="4"/>
</dbReference>
<feature type="transmembrane region" description="Helical" evidence="17">
    <location>
        <begin position="288"/>
        <end position="310"/>
    </location>
</feature>
<evidence type="ECO:0000256" key="3">
    <source>
        <dbReference type="ARBA" id="ARBA00022475"/>
    </source>
</evidence>
<evidence type="ECO:0000256" key="1">
    <source>
        <dbReference type="ARBA" id="ARBA00004651"/>
    </source>
</evidence>
<dbReference type="Pfam" id="PF00520">
    <property type="entry name" value="Ion_trans"/>
    <property type="match status" value="1"/>
</dbReference>
<evidence type="ECO:0000256" key="10">
    <source>
        <dbReference type="ARBA" id="ARBA00023043"/>
    </source>
</evidence>
<evidence type="ECO:0000259" key="18">
    <source>
        <dbReference type="Pfam" id="PF00520"/>
    </source>
</evidence>
<evidence type="ECO:0000256" key="7">
    <source>
        <dbReference type="ARBA" id="ARBA00022737"/>
    </source>
</evidence>
<keyword evidence="6 17" id="KW-0812">Transmembrane</keyword>
<evidence type="ECO:0000313" key="20">
    <source>
        <dbReference type="Proteomes" id="UP000261540"/>
    </source>
</evidence>
<evidence type="ECO:0000256" key="15">
    <source>
        <dbReference type="PROSITE-ProRule" id="PRU00023"/>
    </source>
</evidence>
<reference evidence="19" key="2">
    <citation type="submission" date="2025-09" db="UniProtKB">
        <authorList>
            <consortium name="Ensembl"/>
        </authorList>
    </citation>
    <scope>IDENTIFICATION</scope>
</reference>
<dbReference type="PROSITE" id="PS50297">
    <property type="entry name" value="ANK_REP_REGION"/>
    <property type="match status" value="3"/>
</dbReference>
<organism evidence="19 20">
    <name type="scientific">Paramormyrops kingsleyae</name>
    <dbReference type="NCBI Taxonomy" id="1676925"/>
    <lineage>
        <taxon>Eukaryota</taxon>
        <taxon>Metazoa</taxon>
        <taxon>Chordata</taxon>
        <taxon>Craniata</taxon>
        <taxon>Vertebrata</taxon>
        <taxon>Euteleostomi</taxon>
        <taxon>Actinopterygii</taxon>
        <taxon>Neopterygii</taxon>
        <taxon>Teleostei</taxon>
        <taxon>Osteoglossocephala</taxon>
        <taxon>Osteoglossomorpha</taxon>
        <taxon>Osteoglossiformes</taxon>
        <taxon>Mormyridae</taxon>
        <taxon>Paramormyrops</taxon>
    </lineage>
</organism>
<evidence type="ECO:0000256" key="13">
    <source>
        <dbReference type="ARBA" id="ARBA00023303"/>
    </source>
</evidence>
<dbReference type="GO" id="GO:0005262">
    <property type="term" value="F:calcium channel activity"/>
    <property type="evidence" value="ECO:0007669"/>
    <property type="project" value="UniProtKB-KW"/>
</dbReference>
<feature type="repeat" description="ANK" evidence="15">
    <location>
        <begin position="102"/>
        <end position="134"/>
    </location>
</feature>
<feature type="region of interest" description="Disordered" evidence="16">
    <location>
        <begin position="602"/>
        <end position="669"/>
    </location>
</feature>
<keyword evidence="8" id="KW-0106">Calcium</keyword>
<dbReference type="SUPFAM" id="SSF48403">
    <property type="entry name" value="Ankyrin repeat"/>
    <property type="match status" value="1"/>
</dbReference>
<feature type="transmembrane region" description="Helical" evidence="17">
    <location>
        <begin position="500"/>
        <end position="525"/>
    </location>
</feature>
<keyword evidence="11" id="KW-0406">Ion transport</keyword>
<evidence type="ECO:0000256" key="8">
    <source>
        <dbReference type="ARBA" id="ARBA00022837"/>
    </source>
</evidence>
<dbReference type="PANTHER" id="PTHR10582">
    <property type="entry name" value="TRANSIENT RECEPTOR POTENTIAL ION CHANNEL PROTEIN"/>
    <property type="match status" value="1"/>
</dbReference>
<dbReference type="GO" id="GO:0098703">
    <property type="term" value="P:calcium ion import across plasma membrane"/>
    <property type="evidence" value="ECO:0007669"/>
    <property type="project" value="TreeGrafter"/>
</dbReference>
<keyword evidence="5" id="KW-0107">Calcium channel</keyword>